<reference evidence="1 2" key="1">
    <citation type="submission" date="2024-01" db="EMBL/GenBank/DDBJ databases">
        <title>Draft genome sequences of three bacterial strains isolated from Acacia saligna represent a potential new species within the genus Rhizobium.</title>
        <authorList>
            <person name="Tambong J.T."/>
            <person name="Mnasri B."/>
        </authorList>
    </citation>
    <scope>NUCLEOTIDE SEQUENCE [LARGE SCALE GENOMIC DNA]</scope>
    <source>
        <strain evidence="1 2">1AS12I</strain>
    </source>
</reference>
<keyword evidence="2" id="KW-1185">Reference proteome</keyword>
<dbReference type="RefSeq" id="WP_264396729.1">
    <property type="nucleotide sequence ID" value="NZ_JBAMYB010000006.1"/>
</dbReference>
<proteinExistence type="predicted"/>
<organism evidence="1 2">
    <name type="scientific">Rhizobium aouanii</name>
    <dbReference type="NCBI Taxonomy" id="3118145"/>
    <lineage>
        <taxon>Bacteria</taxon>
        <taxon>Pseudomonadati</taxon>
        <taxon>Pseudomonadota</taxon>
        <taxon>Alphaproteobacteria</taxon>
        <taxon>Hyphomicrobiales</taxon>
        <taxon>Rhizobiaceae</taxon>
        <taxon>Rhizobium/Agrobacterium group</taxon>
        <taxon>Rhizobium</taxon>
    </lineage>
</organism>
<protein>
    <submittedName>
        <fullName evidence="1">Uncharacterized protein</fullName>
    </submittedName>
</protein>
<gene>
    <name evidence="1" type="ORF">V8Q02_12105</name>
</gene>
<evidence type="ECO:0000313" key="1">
    <source>
        <dbReference type="EMBL" id="MEI1248764.1"/>
    </source>
</evidence>
<accession>A0ABU8CJC2</accession>
<evidence type="ECO:0000313" key="2">
    <source>
        <dbReference type="Proteomes" id="UP001531129"/>
    </source>
</evidence>
<name>A0ABU8CJC2_9HYPH</name>
<comment type="caution">
    <text evidence="1">The sequence shown here is derived from an EMBL/GenBank/DDBJ whole genome shotgun (WGS) entry which is preliminary data.</text>
</comment>
<sequence length="194" mass="20574">MSQRYVVDGNGFKVGGAIEVVGLGEPAWFALLALSEAEVLSLLLVQRDSCEIHLVHSGEPALYSLEGVHVPADSVLALNSNALPLSQSLGSILHASAILGEKRRRLAAELRHGDSPLTGRLRDERIGRFQFDIEILAALIDQAATALDLAQVNATPTDVSEASRIATALEIAALPDGAREATRLLAQLGQILTN</sequence>
<dbReference type="EMBL" id="JBAMYC010000006">
    <property type="protein sequence ID" value="MEI1248764.1"/>
    <property type="molecule type" value="Genomic_DNA"/>
</dbReference>
<dbReference type="Proteomes" id="UP001531129">
    <property type="component" value="Unassembled WGS sequence"/>
</dbReference>